<keyword evidence="1" id="KW-0472">Membrane</keyword>
<accession>A0ABP6UKD6</accession>
<name>A0ABP6UKD6_9FLAO</name>
<comment type="caution">
    <text evidence="2">The sequence shown here is derived from an EMBL/GenBank/DDBJ whole genome shotgun (WGS) entry which is preliminary data.</text>
</comment>
<organism evidence="2 3">
    <name type="scientific">Aquimarina addita</name>
    <dbReference type="NCBI Taxonomy" id="870485"/>
    <lineage>
        <taxon>Bacteria</taxon>
        <taxon>Pseudomonadati</taxon>
        <taxon>Bacteroidota</taxon>
        <taxon>Flavobacteriia</taxon>
        <taxon>Flavobacteriales</taxon>
        <taxon>Flavobacteriaceae</taxon>
        <taxon>Aquimarina</taxon>
    </lineage>
</organism>
<proteinExistence type="predicted"/>
<dbReference type="EMBL" id="BAABCW010000006">
    <property type="protein sequence ID" value="GAA3508528.1"/>
    <property type="molecule type" value="Genomic_DNA"/>
</dbReference>
<feature type="transmembrane region" description="Helical" evidence="1">
    <location>
        <begin position="63"/>
        <end position="82"/>
    </location>
</feature>
<evidence type="ECO:0008006" key="4">
    <source>
        <dbReference type="Google" id="ProtNLM"/>
    </source>
</evidence>
<evidence type="ECO:0000256" key="1">
    <source>
        <dbReference type="SAM" id="Phobius"/>
    </source>
</evidence>
<reference evidence="3" key="1">
    <citation type="journal article" date="2019" name="Int. J. Syst. Evol. Microbiol.">
        <title>The Global Catalogue of Microorganisms (GCM) 10K type strain sequencing project: providing services to taxonomists for standard genome sequencing and annotation.</title>
        <authorList>
            <consortium name="The Broad Institute Genomics Platform"/>
            <consortium name="The Broad Institute Genome Sequencing Center for Infectious Disease"/>
            <person name="Wu L."/>
            <person name="Ma J."/>
        </authorList>
    </citation>
    <scope>NUCLEOTIDE SEQUENCE [LARGE SCALE GENOMIC DNA]</scope>
    <source>
        <strain evidence="3">JCM 17106</strain>
    </source>
</reference>
<evidence type="ECO:0000313" key="3">
    <source>
        <dbReference type="Proteomes" id="UP001500459"/>
    </source>
</evidence>
<feature type="transmembrane region" description="Helical" evidence="1">
    <location>
        <begin position="34"/>
        <end position="51"/>
    </location>
</feature>
<feature type="transmembrane region" description="Helical" evidence="1">
    <location>
        <begin position="150"/>
        <end position="169"/>
    </location>
</feature>
<feature type="transmembrane region" description="Helical" evidence="1">
    <location>
        <begin position="88"/>
        <end position="110"/>
    </location>
</feature>
<evidence type="ECO:0000313" key="2">
    <source>
        <dbReference type="EMBL" id="GAA3508528.1"/>
    </source>
</evidence>
<gene>
    <name evidence="2" type="ORF">GCM10022393_19900</name>
</gene>
<dbReference type="RefSeq" id="WP_344926974.1">
    <property type="nucleotide sequence ID" value="NZ_BAABCW010000006.1"/>
</dbReference>
<protein>
    <recommendedName>
        <fullName evidence="4">DUF308 domain-containing protein</fullName>
    </recommendedName>
</protein>
<keyword evidence="1" id="KW-1133">Transmembrane helix</keyword>
<sequence>MNKIFYLALSGLMLLATGVFLFFSERIGVETNKIMVPLLLLVSGISAIIFSKNDQLPKIANQYHLFQGLGLIAYGVILFFLAESLNSFLLISTYFVLMYGLFEIVLIFGVMSSKHKINKGILMSRIVAGALNLLGGFILLLVTLSNKMNGLIIASILIVIAGIGIVIFARKLVKNDLLQTADK</sequence>
<keyword evidence="1" id="KW-0812">Transmembrane</keyword>
<keyword evidence="3" id="KW-1185">Reference proteome</keyword>
<dbReference type="Proteomes" id="UP001500459">
    <property type="component" value="Unassembled WGS sequence"/>
</dbReference>
<feature type="transmembrane region" description="Helical" evidence="1">
    <location>
        <begin position="122"/>
        <end position="144"/>
    </location>
</feature>